<gene>
    <name evidence="1" type="ORF">FD14_GL001457</name>
</gene>
<name>A0A0R2EZQ1_9LACO</name>
<sequence>MKESKLQETFHELMEQHGNKANYDINVANMATVISYDAKRHVADVQPSVSDAGGQDDVGVINECPVLYPCYAVDELRDEIIKLADGNLKQLNKRETMKVGATVYIVFNDRDLDNFSGTGTYTKASDRTHSVNDAVVVGVKEP</sequence>
<evidence type="ECO:0008006" key="3">
    <source>
        <dbReference type="Google" id="ProtNLM"/>
    </source>
</evidence>
<dbReference type="AlphaFoldDB" id="A0A0R2EZQ1"/>
<protein>
    <recommendedName>
        <fullName evidence="3">Phage protein Gp138 N-terminal domain-containing protein</fullName>
    </recommendedName>
</protein>
<dbReference type="InterPro" id="IPR037026">
    <property type="entry name" value="Vgr_OB-fold_dom_sf"/>
</dbReference>
<dbReference type="STRING" id="1423804.FD14_GL001457"/>
<dbReference type="EMBL" id="AYZM01000131">
    <property type="protein sequence ID" value="KRN20667.1"/>
    <property type="molecule type" value="Genomic_DNA"/>
</dbReference>
<dbReference type="Proteomes" id="UP000051442">
    <property type="component" value="Unassembled WGS sequence"/>
</dbReference>
<dbReference type="RefSeq" id="WP_057152107.1">
    <property type="nucleotide sequence ID" value="NZ_AYZM01000131.1"/>
</dbReference>
<accession>A0A0R2EZQ1</accession>
<proteinExistence type="predicted"/>
<dbReference type="Gene3D" id="2.40.50.230">
    <property type="entry name" value="Gp5 N-terminal domain"/>
    <property type="match status" value="1"/>
</dbReference>
<keyword evidence="2" id="KW-1185">Reference proteome</keyword>
<dbReference type="OrthoDB" id="2311966at2"/>
<organism evidence="1 2">
    <name type="scientific">Secundilactobacillus similis DSM 23365 = JCM 2765</name>
    <dbReference type="NCBI Taxonomy" id="1423804"/>
    <lineage>
        <taxon>Bacteria</taxon>
        <taxon>Bacillati</taxon>
        <taxon>Bacillota</taxon>
        <taxon>Bacilli</taxon>
        <taxon>Lactobacillales</taxon>
        <taxon>Lactobacillaceae</taxon>
        <taxon>Secundilactobacillus</taxon>
    </lineage>
</organism>
<dbReference type="PATRIC" id="fig|1423804.4.peg.1580"/>
<comment type="caution">
    <text evidence="1">The sequence shown here is derived from an EMBL/GenBank/DDBJ whole genome shotgun (WGS) entry which is preliminary data.</text>
</comment>
<evidence type="ECO:0000313" key="1">
    <source>
        <dbReference type="EMBL" id="KRN20667.1"/>
    </source>
</evidence>
<evidence type="ECO:0000313" key="2">
    <source>
        <dbReference type="Proteomes" id="UP000051442"/>
    </source>
</evidence>
<reference evidence="1 2" key="1">
    <citation type="journal article" date="2015" name="Genome Announc.">
        <title>Expanding the biotechnology potential of lactobacilli through comparative genomics of 213 strains and associated genera.</title>
        <authorList>
            <person name="Sun Z."/>
            <person name="Harris H.M."/>
            <person name="McCann A."/>
            <person name="Guo C."/>
            <person name="Argimon S."/>
            <person name="Zhang W."/>
            <person name="Yang X."/>
            <person name="Jeffery I.B."/>
            <person name="Cooney J.C."/>
            <person name="Kagawa T.F."/>
            <person name="Liu W."/>
            <person name="Song Y."/>
            <person name="Salvetti E."/>
            <person name="Wrobel A."/>
            <person name="Rasinkangas P."/>
            <person name="Parkhill J."/>
            <person name="Rea M.C."/>
            <person name="O'Sullivan O."/>
            <person name="Ritari J."/>
            <person name="Douillard F.P."/>
            <person name="Paul Ross R."/>
            <person name="Yang R."/>
            <person name="Briner A.E."/>
            <person name="Felis G.E."/>
            <person name="de Vos W.M."/>
            <person name="Barrangou R."/>
            <person name="Klaenhammer T.R."/>
            <person name="Caufield P.W."/>
            <person name="Cui Y."/>
            <person name="Zhang H."/>
            <person name="O'Toole P.W."/>
        </authorList>
    </citation>
    <scope>NUCLEOTIDE SEQUENCE [LARGE SCALE GENOMIC DNA]</scope>
    <source>
        <strain evidence="1 2">DSM 23365</strain>
    </source>
</reference>